<proteinExistence type="predicted"/>
<protein>
    <submittedName>
        <fullName evidence="1">Uncharacterized protein</fullName>
    </submittedName>
</protein>
<dbReference type="Proteomes" id="UP000239757">
    <property type="component" value="Unassembled WGS sequence"/>
</dbReference>
<dbReference type="OrthoDB" id="994333at2759"/>
<dbReference type="EMBL" id="KZ664605">
    <property type="protein sequence ID" value="PPS04385.1"/>
    <property type="molecule type" value="Genomic_DNA"/>
</dbReference>
<organism evidence="1 2">
    <name type="scientific">Gossypium barbadense</name>
    <name type="common">Sea Island cotton</name>
    <name type="synonym">Hibiscus barbadensis</name>
    <dbReference type="NCBI Taxonomy" id="3634"/>
    <lineage>
        <taxon>Eukaryota</taxon>
        <taxon>Viridiplantae</taxon>
        <taxon>Streptophyta</taxon>
        <taxon>Embryophyta</taxon>
        <taxon>Tracheophyta</taxon>
        <taxon>Spermatophyta</taxon>
        <taxon>Magnoliopsida</taxon>
        <taxon>eudicotyledons</taxon>
        <taxon>Gunneridae</taxon>
        <taxon>Pentapetalae</taxon>
        <taxon>rosids</taxon>
        <taxon>malvids</taxon>
        <taxon>Malvales</taxon>
        <taxon>Malvaceae</taxon>
        <taxon>Malvoideae</taxon>
        <taxon>Gossypium</taxon>
    </lineage>
</organism>
<gene>
    <name evidence="1" type="ORF">GOBAR_AA16274</name>
</gene>
<sequence>MRTISPLDKVISNKEIKVGLMIHILRNAWPKEFYFEFHVLGRNMCLFVFKNDRDKAEVLSAIPLLVLNCHLMLKERPRKRGIDEDIDFNTTKFWLQIHNVPINQKTKENLLRVGETFVKIILVGFKATDSDKQLCWFKVMSLKSYEKGV</sequence>
<reference evidence="1 2" key="1">
    <citation type="submission" date="2015-01" db="EMBL/GenBank/DDBJ databases">
        <title>Genome of allotetraploid Gossypium barbadense reveals genomic plasticity and fiber elongation in cotton evolution.</title>
        <authorList>
            <person name="Chen X."/>
            <person name="Liu X."/>
            <person name="Zhao B."/>
            <person name="Zheng H."/>
            <person name="Hu Y."/>
            <person name="Lu G."/>
            <person name="Yang C."/>
            <person name="Chen J."/>
            <person name="Shan C."/>
            <person name="Zhang L."/>
            <person name="Zhou Y."/>
            <person name="Wang L."/>
            <person name="Guo W."/>
            <person name="Bai Y."/>
            <person name="Ruan J."/>
            <person name="Shangguan X."/>
            <person name="Mao Y."/>
            <person name="Jiang J."/>
            <person name="Zhu Y."/>
            <person name="Lei J."/>
            <person name="Kang H."/>
            <person name="Chen S."/>
            <person name="He X."/>
            <person name="Wang R."/>
            <person name="Wang Y."/>
            <person name="Chen J."/>
            <person name="Wang L."/>
            <person name="Yu S."/>
            <person name="Wang B."/>
            <person name="Wei J."/>
            <person name="Song S."/>
            <person name="Lu X."/>
            <person name="Gao Z."/>
            <person name="Gu W."/>
            <person name="Deng X."/>
            <person name="Ma D."/>
            <person name="Wang S."/>
            <person name="Liang W."/>
            <person name="Fang L."/>
            <person name="Cai C."/>
            <person name="Zhu X."/>
            <person name="Zhou B."/>
            <person name="Zhang Y."/>
            <person name="Chen Z."/>
            <person name="Xu S."/>
            <person name="Zhu R."/>
            <person name="Wang S."/>
            <person name="Zhang T."/>
            <person name="Zhao G."/>
        </authorList>
    </citation>
    <scope>NUCLEOTIDE SEQUENCE [LARGE SCALE GENOMIC DNA]</scope>
    <source>
        <strain evidence="2">cv. Xinhai21</strain>
        <tissue evidence="1">Leaf</tissue>
    </source>
</reference>
<accession>A0A2P5XM22</accession>
<name>A0A2P5XM22_GOSBA</name>
<dbReference type="AlphaFoldDB" id="A0A2P5XM22"/>
<evidence type="ECO:0000313" key="1">
    <source>
        <dbReference type="EMBL" id="PPS04385.1"/>
    </source>
</evidence>
<evidence type="ECO:0000313" key="2">
    <source>
        <dbReference type="Proteomes" id="UP000239757"/>
    </source>
</evidence>